<dbReference type="HOGENOM" id="CLU_2045469_0_0_5"/>
<sequence>MNAAFDTLSASKRLRDAGVEERAADAIVELVQSATHFPDIGGLATKADIADMATATATKLEFTQVRHSIELLETRLRAELHDKLRVQTFALMGGMTAVVGLATAIIKLAP</sequence>
<protein>
    <recommendedName>
        <fullName evidence="3">DUF1640 domain-containing protein</fullName>
    </recommendedName>
</protein>
<keyword evidence="1" id="KW-0472">Membrane</keyword>
<dbReference type="STRING" id="366602.Caul_3137"/>
<gene>
    <name evidence="2" type="ordered locus">Caul_3137</name>
</gene>
<reference evidence="2" key="1">
    <citation type="submission" date="2008-01" db="EMBL/GenBank/DDBJ databases">
        <title>Complete sequence of chromosome of Caulobacter sp. K31.</title>
        <authorList>
            <consortium name="US DOE Joint Genome Institute"/>
            <person name="Copeland A."/>
            <person name="Lucas S."/>
            <person name="Lapidus A."/>
            <person name="Barry K."/>
            <person name="Glavina del Rio T."/>
            <person name="Dalin E."/>
            <person name="Tice H."/>
            <person name="Pitluck S."/>
            <person name="Bruce D."/>
            <person name="Goodwin L."/>
            <person name="Thompson L.S."/>
            <person name="Brettin T."/>
            <person name="Detter J.C."/>
            <person name="Han C."/>
            <person name="Schmutz J."/>
            <person name="Larimer F."/>
            <person name="Land M."/>
            <person name="Hauser L."/>
            <person name="Kyrpides N."/>
            <person name="Kim E."/>
            <person name="Stephens C."/>
            <person name="Richardson P."/>
        </authorList>
    </citation>
    <scope>NUCLEOTIDE SEQUENCE [LARGE SCALE GENOMIC DNA]</scope>
    <source>
        <strain evidence="2">K31</strain>
    </source>
</reference>
<keyword evidence="1" id="KW-0812">Transmembrane</keyword>
<dbReference type="AlphaFoldDB" id="B0T2L3"/>
<proteinExistence type="predicted"/>
<keyword evidence="1" id="KW-1133">Transmembrane helix</keyword>
<accession>B0T2L3</accession>
<evidence type="ECO:0008006" key="3">
    <source>
        <dbReference type="Google" id="ProtNLM"/>
    </source>
</evidence>
<dbReference type="OrthoDB" id="7189277at2"/>
<dbReference type="EMBL" id="CP000927">
    <property type="protein sequence ID" value="ABZ72264.1"/>
    <property type="molecule type" value="Genomic_DNA"/>
</dbReference>
<evidence type="ECO:0000256" key="1">
    <source>
        <dbReference type="SAM" id="Phobius"/>
    </source>
</evidence>
<organism evidence="2">
    <name type="scientific">Caulobacter sp. (strain K31)</name>
    <dbReference type="NCBI Taxonomy" id="366602"/>
    <lineage>
        <taxon>Bacteria</taxon>
        <taxon>Pseudomonadati</taxon>
        <taxon>Pseudomonadota</taxon>
        <taxon>Alphaproteobacteria</taxon>
        <taxon>Caulobacterales</taxon>
        <taxon>Caulobacteraceae</taxon>
        <taxon>Caulobacter</taxon>
    </lineage>
</organism>
<dbReference type="KEGG" id="cak:Caul_3137"/>
<name>B0T2L3_CAUSK</name>
<evidence type="ECO:0000313" key="2">
    <source>
        <dbReference type="EMBL" id="ABZ72264.1"/>
    </source>
</evidence>
<feature type="transmembrane region" description="Helical" evidence="1">
    <location>
        <begin position="89"/>
        <end position="109"/>
    </location>
</feature>